<reference evidence="2 3" key="1">
    <citation type="journal article" date="2019" name="Sci. Rep.">
        <title>Orb-weaving spider Araneus ventricosus genome elucidates the spidroin gene catalogue.</title>
        <authorList>
            <person name="Kono N."/>
            <person name="Nakamura H."/>
            <person name="Ohtoshi R."/>
            <person name="Moran D.A.P."/>
            <person name="Shinohara A."/>
            <person name="Yoshida Y."/>
            <person name="Fujiwara M."/>
            <person name="Mori M."/>
            <person name="Tomita M."/>
            <person name="Arakawa K."/>
        </authorList>
    </citation>
    <scope>NUCLEOTIDE SEQUENCE [LARGE SCALE GENOMIC DNA]</scope>
</reference>
<keyword evidence="3" id="KW-1185">Reference proteome</keyword>
<gene>
    <name evidence="2" type="ORF">AVEN_89568_1</name>
</gene>
<name>A0A4Y2GV06_ARAVE</name>
<accession>A0A4Y2GV06</accession>
<dbReference type="Proteomes" id="UP000499080">
    <property type="component" value="Unassembled WGS sequence"/>
</dbReference>
<dbReference type="EMBL" id="BGPR01001552">
    <property type="protein sequence ID" value="GBM56576.1"/>
    <property type="molecule type" value="Genomic_DNA"/>
</dbReference>
<dbReference type="AlphaFoldDB" id="A0A4Y2GV06"/>
<protein>
    <submittedName>
        <fullName evidence="2">Uncharacterized protein</fullName>
    </submittedName>
</protein>
<feature type="compositionally biased region" description="Polar residues" evidence="1">
    <location>
        <begin position="1"/>
        <end position="16"/>
    </location>
</feature>
<evidence type="ECO:0000313" key="2">
    <source>
        <dbReference type="EMBL" id="GBM56576.1"/>
    </source>
</evidence>
<feature type="region of interest" description="Disordered" evidence="1">
    <location>
        <begin position="1"/>
        <end position="61"/>
    </location>
</feature>
<feature type="region of interest" description="Disordered" evidence="1">
    <location>
        <begin position="94"/>
        <end position="117"/>
    </location>
</feature>
<comment type="caution">
    <text evidence="2">The sequence shown here is derived from an EMBL/GenBank/DDBJ whole genome shotgun (WGS) entry which is preliminary data.</text>
</comment>
<proteinExistence type="predicted"/>
<evidence type="ECO:0000256" key="1">
    <source>
        <dbReference type="SAM" id="MobiDB-lite"/>
    </source>
</evidence>
<sequence length="117" mass="13013">MAASHSLNFHTTTKSVRLTPDGFNPFHSRRYSQSPFKTAKLDSGSCSGKVSASRPEGSRLDTQFHQRSVYVGLVYVRQIRLGDKRSPADVVRNFRRGIQDQVSSSSSDRSSKLRGPP</sequence>
<evidence type="ECO:0000313" key="3">
    <source>
        <dbReference type="Proteomes" id="UP000499080"/>
    </source>
</evidence>
<organism evidence="2 3">
    <name type="scientific">Araneus ventricosus</name>
    <name type="common">Orbweaver spider</name>
    <name type="synonym">Epeira ventricosa</name>
    <dbReference type="NCBI Taxonomy" id="182803"/>
    <lineage>
        <taxon>Eukaryota</taxon>
        <taxon>Metazoa</taxon>
        <taxon>Ecdysozoa</taxon>
        <taxon>Arthropoda</taxon>
        <taxon>Chelicerata</taxon>
        <taxon>Arachnida</taxon>
        <taxon>Araneae</taxon>
        <taxon>Araneomorphae</taxon>
        <taxon>Entelegynae</taxon>
        <taxon>Araneoidea</taxon>
        <taxon>Araneidae</taxon>
        <taxon>Araneus</taxon>
    </lineage>
</organism>